<dbReference type="PANTHER" id="PTHR30288:SF0">
    <property type="entry name" value="FLAGELLAR HOOK-ASSOCIATED PROTEIN 2"/>
    <property type="match status" value="1"/>
</dbReference>
<keyword evidence="9" id="KW-1185">Reference proteome</keyword>
<keyword evidence="8" id="KW-0966">Cell projection</keyword>
<dbReference type="InterPro" id="IPR040026">
    <property type="entry name" value="FliD"/>
</dbReference>
<reference evidence="8 9" key="1">
    <citation type="submission" date="2018-11" db="EMBL/GenBank/DDBJ databases">
        <title>Cryobacterium sp. nov., isolated from rhizosphere soil of lettuce.</title>
        <authorList>
            <person name="Wang Y."/>
        </authorList>
    </citation>
    <scope>NUCLEOTIDE SEQUENCE [LARGE SCALE GENOMIC DNA]</scope>
    <source>
        <strain evidence="8 9">NEAU-85</strain>
    </source>
</reference>
<dbReference type="GO" id="GO:0005576">
    <property type="term" value="C:extracellular region"/>
    <property type="evidence" value="ECO:0007669"/>
    <property type="project" value="UniProtKB-SubCell"/>
</dbReference>
<keyword evidence="8" id="KW-0282">Flagellum</keyword>
<dbReference type="AlphaFoldDB" id="A0A3M8LMD5"/>
<dbReference type="PANTHER" id="PTHR30288">
    <property type="entry name" value="FLAGELLAR CAP/ASSEMBLY PROTEIN FLID"/>
    <property type="match status" value="1"/>
</dbReference>
<dbReference type="InterPro" id="IPR010809">
    <property type="entry name" value="FliD_C"/>
</dbReference>
<dbReference type="GO" id="GO:0007155">
    <property type="term" value="P:cell adhesion"/>
    <property type="evidence" value="ECO:0007669"/>
    <property type="project" value="InterPro"/>
</dbReference>
<dbReference type="EMBL" id="RDSR01000003">
    <property type="protein sequence ID" value="RNE66687.1"/>
    <property type="molecule type" value="Genomic_DNA"/>
</dbReference>
<evidence type="ECO:0000313" key="9">
    <source>
        <dbReference type="Proteomes" id="UP000279859"/>
    </source>
</evidence>
<comment type="function">
    <text evidence="5">Required for morphogenesis and for the elongation of the flagellar filament by facilitating polymerization of the flagellin monomers at the tip of growing filament. Forms a capping structure, which prevents flagellin subunits (transported through the central channel of the flagellum) from leaking out without polymerization at the distal end.</text>
</comment>
<evidence type="ECO:0000256" key="3">
    <source>
        <dbReference type="ARBA" id="ARBA00023054"/>
    </source>
</evidence>
<gene>
    <name evidence="8" type="ORF">EEJ31_02540</name>
</gene>
<evidence type="ECO:0000256" key="4">
    <source>
        <dbReference type="ARBA" id="ARBA00023143"/>
    </source>
</evidence>
<keyword evidence="4 5" id="KW-0975">Bacterial flagellum</keyword>
<organism evidence="8 9">
    <name type="scientific">Cryobacterium tepidiphilum</name>
    <dbReference type="NCBI Taxonomy" id="2486026"/>
    <lineage>
        <taxon>Bacteria</taxon>
        <taxon>Bacillati</taxon>
        <taxon>Actinomycetota</taxon>
        <taxon>Actinomycetes</taxon>
        <taxon>Micrococcales</taxon>
        <taxon>Microbacteriaceae</taxon>
        <taxon>Cryobacterium</taxon>
    </lineage>
</organism>
<evidence type="ECO:0000256" key="2">
    <source>
        <dbReference type="ARBA" id="ARBA00011255"/>
    </source>
</evidence>
<evidence type="ECO:0000259" key="6">
    <source>
        <dbReference type="Pfam" id="PF02465"/>
    </source>
</evidence>
<dbReference type="Proteomes" id="UP000279859">
    <property type="component" value="Unassembled WGS sequence"/>
</dbReference>
<comment type="subunit">
    <text evidence="2 5">Homopentamer.</text>
</comment>
<comment type="subcellular location">
    <subcellularLocation>
        <location evidence="5">Secreted</location>
    </subcellularLocation>
    <subcellularLocation>
        <location evidence="5">Bacterial flagellum</location>
    </subcellularLocation>
</comment>
<comment type="caution">
    <text evidence="8">The sequence shown here is derived from an EMBL/GenBank/DDBJ whole genome shotgun (WGS) entry which is preliminary data.</text>
</comment>
<feature type="domain" description="Flagellar hook-associated protein 2 C-terminal" evidence="7">
    <location>
        <begin position="204"/>
        <end position="429"/>
    </location>
</feature>
<proteinExistence type="inferred from homology"/>
<keyword evidence="3" id="KW-0175">Coiled coil</keyword>
<name>A0A3M8LMD5_9MICO</name>
<evidence type="ECO:0000256" key="5">
    <source>
        <dbReference type="RuleBase" id="RU362066"/>
    </source>
</evidence>
<dbReference type="Pfam" id="PF02465">
    <property type="entry name" value="FliD_N"/>
    <property type="match status" value="1"/>
</dbReference>
<dbReference type="Pfam" id="PF07195">
    <property type="entry name" value="FliD_C"/>
    <property type="match status" value="1"/>
</dbReference>
<feature type="domain" description="Flagellar hook-associated protein 2 N-terminal" evidence="6">
    <location>
        <begin position="12"/>
        <end position="107"/>
    </location>
</feature>
<comment type="similarity">
    <text evidence="1 5">Belongs to the FliD family.</text>
</comment>
<accession>A0A3M8LMD5</accession>
<sequence>MGSTLAIDGLVSGLDTTALINSLMQVEAVPQTLLKNKVSEAQTLVTALQGLNTKVASLADLAGKTAAPAALDLYSATSSSSDVTATATSAAAPGQLDVTVDQLAYAQKSVSASMTQWPASPPVLTVESSDGTLHEITAASTSLDDMVSAINTSDAGITATKVSIGGGNYRLQFTSNTIGADGAFTLYQGSGTATPLATTPIQAAQDASITIWAGTPAAQTITSTSNTFTDLLPGVSLTVSAVSIDPVSITVKRDDNAISKSASDLVASLNGIFSEIASKSAVTTNTDSSGTTSVKGGVFTSDSTVRDVNESLLSAATLPVDGISPSEYGISINKSGSIDFDQDAFKAALAKDPVATKAALQEIASRVSDAATGISDKYDGTLSQVISGQQSEVKDLSTQVDSWDRRLTDRRTTLERTYAALEVQLSNLNKQQSYLSSQLASLPSSN</sequence>
<protein>
    <recommendedName>
        <fullName evidence="5">Flagellar hook-associated protein 2</fullName>
        <shortName evidence="5">HAP2</shortName>
    </recommendedName>
    <alternativeName>
        <fullName evidence="5">Flagellar cap protein</fullName>
    </alternativeName>
</protein>
<keyword evidence="8" id="KW-0969">Cilium</keyword>
<dbReference type="RefSeq" id="WP_123044727.1">
    <property type="nucleotide sequence ID" value="NZ_RDSR01000003.1"/>
</dbReference>
<evidence type="ECO:0000313" key="8">
    <source>
        <dbReference type="EMBL" id="RNE66687.1"/>
    </source>
</evidence>
<dbReference type="GO" id="GO:0009424">
    <property type="term" value="C:bacterial-type flagellum hook"/>
    <property type="evidence" value="ECO:0007669"/>
    <property type="project" value="UniProtKB-UniRule"/>
</dbReference>
<dbReference type="GO" id="GO:0071973">
    <property type="term" value="P:bacterial-type flagellum-dependent cell motility"/>
    <property type="evidence" value="ECO:0007669"/>
    <property type="project" value="TreeGrafter"/>
</dbReference>
<dbReference type="InterPro" id="IPR003481">
    <property type="entry name" value="FliD_N"/>
</dbReference>
<dbReference type="OrthoDB" id="5241527at2"/>
<evidence type="ECO:0000259" key="7">
    <source>
        <dbReference type="Pfam" id="PF07195"/>
    </source>
</evidence>
<evidence type="ECO:0000256" key="1">
    <source>
        <dbReference type="ARBA" id="ARBA00009764"/>
    </source>
</evidence>
<dbReference type="GO" id="GO:0009421">
    <property type="term" value="C:bacterial-type flagellum filament cap"/>
    <property type="evidence" value="ECO:0007669"/>
    <property type="project" value="InterPro"/>
</dbReference>
<keyword evidence="5" id="KW-0964">Secreted</keyword>